<sequence>MSTQTIQMRTITEQDIARGIAAGRRARALAVQSAFRSAYAALTKPVVSLFANAKSANHGGAHPAAV</sequence>
<reference evidence="1 2" key="1">
    <citation type="submission" date="2016-10" db="EMBL/GenBank/DDBJ databases">
        <authorList>
            <person name="Varghese N."/>
            <person name="Submissions S."/>
        </authorList>
    </citation>
    <scope>NUCLEOTIDE SEQUENCE [LARGE SCALE GENOMIC DNA]</scope>
    <source>
        <strain evidence="1 2">DSM 18839</strain>
    </source>
</reference>
<comment type="caution">
    <text evidence="1">The sequence shown here is derived from an EMBL/GenBank/DDBJ whole genome shotgun (WGS) entry which is preliminary data.</text>
</comment>
<evidence type="ECO:0000313" key="2">
    <source>
        <dbReference type="Proteomes" id="UP000198615"/>
    </source>
</evidence>
<accession>A0A8G2BF60</accession>
<gene>
    <name evidence="1" type="ORF">SAMN05660686_00554</name>
</gene>
<dbReference type="AlphaFoldDB" id="A0A8G2BF60"/>
<name>A0A8G2BF60_9PROT</name>
<evidence type="ECO:0000313" key="1">
    <source>
        <dbReference type="EMBL" id="SDF17145.1"/>
    </source>
</evidence>
<dbReference type="RefSeq" id="WP_093147956.1">
    <property type="nucleotide sequence ID" value="NZ_FNBW01000001.1"/>
</dbReference>
<protein>
    <submittedName>
        <fullName evidence="1">Uncharacterized protein</fullName>
    </submittedName>
</protein>
<dbReference type="EMBL" id="FNBW01000001">
    <property type="protein sequence ID" value="SDF17145.1"/>
    <property type="molecule type" value="Genomic_DNA"/>
</dbReference>
<proteinExistence type="predicted"/>
<dbReference type="Proteomes" id="UP000198615">
    <property type="component" value="Unassembled WGS sequence"/>
</dbReference>
<organism evidence="1 2">
    <name type="scientific">Thalassobaculum litoreum DSM 18839</name>
    <dbReference type="NCBI Taxonomy" id="1123362"/>
    <lineage>
        <taxon>Bacteria</taxon>
        <taxon>Pseudomonadati</taxon>
        <taxon>Pseudomonadota</taxon>
        <taxon>Alphaproteobacteria</taxon>
        <taxon>Rhodospirillales</taxon>
        <taxon>Thalassobaculaceae</taxon>
        <taxon>Thalassobaculum</taxon>
    </lineage>
</organism>
<keyword evidence="2" id="KW-1185">Reference proteome</keyword>